<dbReference type="Pfam" id="PF13560">
    <property type="entry name" value="HTH_31"/>
    <property type="match status" value="1"/>
</dbReference>
<dbReference type="Pfam" id="PF06114">
    <property type="entry name" value="Peptidase_M78"/>
    <property type="match status" value="1"/>
</dbReference>
<dbReference type="InterPro" id="IPR001387">
    <property type="entry name" value="Cro/C1-type_HTH"/>
</dbReference>
<dbReference type="CDD" id="cd00093">
    <property type="entry name" value="HTH_XRE"/>
    <property type="match status" value="1"/>
</dbReference>
<feature type="compositionally biased region" description="Basic residues" evidence="2">
    <location>
        <begin position="468"/>
        <end position="477"/>
    </location>
</feature>
<evidence type="ECO:0000256" key="1">
    <source>
        <dbReference type="ARBA" id="ARBA00007227"/>
    </source>
</evidence>
<feature type="compositionally biased region" description="Low complexity" evidence="2">
    <location>
        <begin position="454"/>
        <end position="466"/>
    </location>
</feature>
<gene>
    <name evidence="4" type="ORF">LR394_11810</name>
</gene>
<dbReference type="GO" id="GO:0003677">
    <property type="term" value="F:DNA binding"/>
    <property type="evidence" value="ECO:0007669"/>
    <property type="project" value="InterPro"/>
</dbReference>
<protein>
    <submittedName>
        <fullName evidence="4">XRE family transcriptional regulator</fullName>
    </submittedName>
</protein>
<dbReference type="InterPro" id="IPR010982">
    <property type="entry name" value="Lambda_DNA-bd_dom_sf"/>
</dbReference>
<comment type="similarity">
    <text evidence="1">Belongs to the short-chain fatty acyl-CoA assimilation regulator (ScfR) family.</text>
</comment>
<feature type="domain" description="HTH cro/C1-type" evidence="3">
    <location>
        <begin position="58"/>
        <end position="112"/>
    </location>
</feature>
<comment type="caution">
    <text evidence="4">The sequence shown here is derived from an EMBL/GenBank/DDBJ whole genome shotgun (WGS) entry which is preliminary data.</text>
</comment>
<dbReference type="PROSITE" id="PS50943">
    <property type="entry name" value="HTH_CROC1"/>
    <property type="match status" value="1"/>
</dbReference>
<accession>A0A9X1SUD0</accession>
<organism evidence="4 5">
    <name type="scientific">Kineosporia babensis</name>
    <dbReference type="NCBI Taxonomy" id="499548"/>
    <lineage>
        <taxon>Bacteria</taxon>
        <taxon>Bacillati</taxon>
        <taxon>Actinomycetota</taxon>
        <taxon>Actinomycetes</taxon>
        <taxon>Kineosporiales</taxon>
        <taxon>Kineosporiaceae</taxon>
        <taxon>Kineosporia</taxon>
    </lineage>
</organism>
<dbReference type="Proteomes" id="UP001138997">
    <property type="component" value="Unassembled WGS sequence"/>
</dbReference>
<feature type="region of interest" description="Disordered" evidence="2">
    <location>
        <begin position="1"/>
        <end position="20"/>
    </location>
</feature>
<sequence length="477" mass="51620">MTGFEHGVPTDLPTEEQKSYRSHAEVLDMLGLPQTPEDEGLRSTPVTADEDSVVGARVREARSRARLSGSALGEKVGLARDQISKIENGRRRLNGVEAPAFARALGVTLGWLLGQDESPRMALAHRLSRGANGEEAAPDGLPATQTRALTVLEADRILSGIVPVPPARVSTAGRKLMTEAKAELPTHPHDRAHAQREGRELALKVRRELELGSDEIGDLPALIEANFGVDVVLSPMGTAVDGLCAHSGDQALIIASTDFTEEHVRFTLAHELGHHIAGDPRDLIAEDNAQMFSSDSIERRVNAFAAHLLMPVVGVKQVLADSGLTPDELAAGGFRAQRVLGRLMQRFNVSLAALLVQLEEMRELTHDDVNRLRGELQVTRVEPSMARRRLSRSIPPVGAPLTESACGVVRPPERLLNAALDAARDRRTGTRILAALLEREDDEALHNEVMAVADEAGAREAANPARPSRPRRRANRG</sequence>
<dbReference type="SMART" id="SM00530">
    <property type="entry name" value="HTH_XRE"/>
    <property type="match status" value="1"/>
</dbReference>
<dbReference type="PANTHER" id="PTHR43236">
    <property type="entry name" value="ANTITOXIN HIGA1"/>
    <property type="match status" value="1"/>
</dbReference>
<dbReference type="InterPro" id="IPR010359">
    <property type="entry name" value="IrrE_HExxH"/>
</dbReference>
<reference evidence="4" key="1">
    <citation type="submission" date="2021-11" db="EMBL/GenBank/DDBJ databases">
        <title>Streptomyces corallinus and Kineosporia corallina sp. nov., two new coral-derived marine actinobacteria.</title>
        <authorList>
            <person name="Buangrab K."/>
            <person name="Sutthacheep M."/>
            <person name="Yeemin T."/>
            <person name="Harunari E."/>
            <person name="Igarashi Y."/>
            <person name="Sripreechasak P."/>
            <person name="Kanchanasin P."/>
            <person name="Tanasupawat S."/>
            <person name="Phongsopitanun W."/>
        </authorList>
    </citation>
    <scope>NUCLEOTIDE SEQUENCE</scope>
    <source>
        <strain evidence="4">JCM 31032</strain>
    </source>
</reference>
<dbReference type="RefSeq" id="WP_231440939.1">
    <property type="nucleotide sequence ID" value="NZ_JAJOMB010000005.1"/>
</dbReference>
<dbReference type="Gene3D" id="1.10.10.2910">
    <property type="match status" value="1"/>
</dbReference>
<dbReference type="Gene3D" id="1.10.260.40">
    <property type="entry name" value="lambda repressor-like DNA-binding domains"/>
    <property type="match status" value="1"/>
</dbReference>
<evidence type="ECO:0000259" key="3">
    <source>
        <dbReference type="PROSITE" id="PS50943"/>
    </source>
</evidence>
<evidence type="ECO:0000256" key="2">
    <source>
        <dbReference type="SAM" id="MobiDB-lite"/>
    </source>
</evidence>
<dbReference type="SUPFAM" id="SSF47413">
    <property type="entry name" value="lambda repressor-like DNA-binding domains"/>
    <property type="match status" value="1"/>
</dbReference>
<dbReference type="EMBL" id="JAJOMB010000005">
    <property type="protein sequence ID" value="MCD5311590.1"/>
    <property type="molecule type" value="Genomic_DNA"/>
</dbReference>
<evidence type="ECO:0000313" key="5">
    <source>
        <dbReference type="Proteomes" id="UP001138997"/>
    </source>
</evidence>
<feature type="region of interest" description="Disordered" evidence="2">
    <location>
        <begin position="454"/>
        <end position="477"/>
    </location>
</feature>
<dbReference type="InterPro" id="IPR052345">
    <property type="entry name" value="Rad_response_metalloprotease"/>
</dbReference>
<proteinExistence type="inferred from homology"/>
<name>A0A9X1SUD0_9ACTN</name>
<dbReference type="AlphaFoldDB" id="A0A9X1SUD0"/>
<keyword evidence="5" id="KW-1185">Reference proteome</keyword>
<dbReference type="PANTHER" id="PTHR43236:SF1">
    <property type="entry name" value="BLL7220 PROTEIN"/>
    <property type="match status" value="1"/>
</dbReference>
<evidence type="ECO:0000313" key="4">
    <source>
        <dbReference type="EMBL" id="MCD5311590.1"/>
    </source>
</evidence>